<keyword evidence="2" id="KW-1185">Reference proteome</keyword>
<accession>A0ABS2QKC7</accession>
<sequence>MFPGLFFWGAGMIVSYYFTKSEFGTSGRPRLLIDTSICE</sequence>
<comment type="caution">
    <text evidence="1">The sequence shown here is derived from an EMBL/GenBank/DDBJ whole genome shotgun (WGS) entry which is preliminary data.</text>
</comment>
<dbReference type="Proteomes" id="UP000823486">
    <property type="component" value="Unassembled WGS sequence"/>
</dbReference>
<evidence type="ECO:0000313" key="1">
    <source>
        <dbReference type="EMBL" id="MBM7693154.1"/>
    </source>
</evidence>
<dbReference type="EMBL" id="JAFBFI010000010">
    <property type="protein sequence ID" value="MBM7693154.1"/>
    <property type="molecule type" value="Genomic_DNA"/>
</dbReference>
<gene>
    <name evidence="1" type="ORF">JOC77_002593</name>
</gene>
<name>A0ABS2QKC7_9BACI</name>
<organism evidence="1 2">
    <name type="scientific">Peribacillus deserti</name>
    <dbReference type="NCBI Taxonomy" id="673318"/>
    <lineage>
        <taxon>Bacteria</taxon>
        <taxon>Bacillati</taxon>
        <taxon>Bacillota</taxon>
        <taxon>Bacilli</taxon>
        <taxon>Bacillales</taxon>
        <taxon>Bacillaceae</taxon>
        <taxon>Peribacillus</taxon>
    </lineage>
</organism>
<protein>
    <submittedName>
        <fullName evidence="1">Uncharacterized protein</fullName>
    </submittedName>
</protein>
<reference evidence="1 2" key="1">
    <citation type="submission" date="2021-01" db="EMBL/GenBank/DDBJ databases">
        <title>Genomic Encyclopedia of Type Strains, Phase IV (KMG-IV): sequencing the most valuable type-strain genomes for metagenomic binning, comparative biology and taxonomic classification.</title>
        <authorList>
            <person name="Goeker M."/>
        </authorList>
    </citation>
    <scope>NUCLEOTIDE SEQUENCE [LARGE SCALE GENOMIC DNA]</scope>
    <source>
        <strain evidence="1 2">DSM 105482</strain>
    </source>
</reference>
<proteinExistence type="predicted"/>
<evidence type="ECO:0000313" key="2">
    <source>
        <dbReference type="Proteomes" id="UP000823486"/>
    </source>
</evidence>